<dbReference type="InterPro" id="IPR000917">
    <property type="entry name" value="Sulfatase_N"/>
</dbReference>
<dbReference type="AlphaFoldDB" id="A0A1G6G6G8"/>
<name>A0A1G6G6G8_BACOV</name>
<evidence type="ECO:0000313" key="4">
    <source>
        <dbReference type="EMBL" id="SDB77479.1"/>
    </source>
</evidence>
<dbReference type="PANTHER" id="PTHR43751">
    <property type="entry name" value="SULFATASE"/>
    <property type="match status" value="1"/>
</dbReference>
<gene>
    <name evidence="4" type="ORF">SAMN05192581_10235</name>
</gene>
<dbReference type="SUPFAM" id="SSF53649">
    <property type="entry name" value="Alkaline phosphatase-like"/>
    <property type="match status" value="1"/>
</dbReference>
<organism evidence="4 5">
    <name type="scientific">Bacteroides ovatus</name>
    <dbReference type="NCBI Taxonomy" id="28116"/>
    <lineage>
        <taxon>Bacteria</taxon>
        <taxon>Pseudomonadati</taxon>
        <taxon>Bacteroidota</taxon>
        <taxon>Bacteroidia</taxon>
        <taxon>Bacteroidales</taxon>
        <taxon>Bacteroidaceae</taxon>
        <taxon>Bacteroides</taxon>
    </lineage>
</organism>
<protein>
    <submittedName>
        <fullName evidence="4">Arylsulfatase A</fullName>
    </submittedName>
</protein>
<comment type="PTM">
    <text evidence="1">The conversion to 3-oxoalanine (also known as C-formylglycine, FGly), of a serine or cysteine residue in prokaryotes and of a cysteine residue in eukaryotes, is critical for catalytic activity.</text>
</comment>
<dbReference type="Pfam" id="PF00884">
    <property type="entry name" value="Sulfatase"/>
    <property type="match status" value="1"/>
</dbReference>
<dbReference type="PANTHER" id="PTHR43751:SF1">
    <property type="entry name" value="SULFATASE ATSG-RELATED"/>
    <property type="match status" value="1"/>
</dbReference>
<dbReference type="EMBL" id="FMYE01000023">
    <property type="protein sequence ID" value="SDB77479.1"/>
    <property type="molecule type" value="Genomic_DNA"/>
</dbReference>
<dbReference type="Proteomes" id="UP000183670">
    <property type="component" value="Unassembled WGS sequence"/>
</dbReference>
<feature type="modified residue" description="3-oxoalanine (Ser)" evidence="1">
    <location>
        <position position="75"/>
    </location>
</feature>
<feature type="region of interest" description="Disordered" evidence="2">
    <location>
        <begin position="431"/>
        <end position="459"/>
    </location>
</feature>
<feature type="compositionally biased region" description="Basic residues" evidence="2">
    <location>
        <begin position="449"/>
        <end position="459"/>
    </location>
</feature>
<dbReference type="InterPro" id="IPR017850">
    <property type="entry name" value="Alkaline_phosphatase_core_sf"/>
</dbReference>
<sequence length="459" mass="51453">MEKSMISMCLLGGLAIGNGFAQTPSKPNILLIIADDCSYYDIGCFGAVNNKTPHIDALAEQGIKFNNAYNFVSMSTPTRHCVYTGMYPMHHGGYANHSSVNADVKSLPTYLGNLGYRVGLAGKWHIKPLANFPFEDVPGFPKGCTSTNTDYHTKGIEKSMERDSSQPFCLVLASINSHAPWTGGDASVFDRKKLQLPPQFVDTEVTREYYARYLAEVGLLDQQVGDAMQILKDKNLLQNTLVIFISEQGTQFAGAKWTNWSAGVKSAMVASWPGVIKPGVETSAIVQYEDLLPTFIDVAGGEIPDVIDGKSLLGVFQGKTKTHHKYAYHVHNNVPEGPAYPIRSISDGHYRLIWNLTPEETYVEKHIEKAEWYLSWKAQDSDRAHKILNRYKNRPEFELYDIKKDPFEMNNLADVKKYSKKKAELTMELQKWMKQQNDTGADKDQPRTPKNKQKKAANA</sequence>
<accession>A0A1G6G6G8</accession>
<proteinExistence type="predicted"/>
<evidence type="ECO:0000256" key="1">
    <source>
        <dbReference type="PIRSR" id="PIRSR600917-52"/>
    </source>
</evidence>
<evidence type="ECO:0000259" key="3">
    <source>
        <dbReference type="Pfam" id="PF00884"/>
    </source>
</evidence>
<dbReference type="InterPro" id="IPR052701">
    <property type="entry name" value="GAG_Ulvan_Degrading_Sulfatases"/>
</dbReference>
<dbReference type="CDD" id="cd16027">
    <property type="entry name" value="SGSH"/>
    <property type="match status" value="1"/>
</dbReference>
<dbReference type="Gene3D" id="3.40.720.10">
    <property type="entry name" value="Alkaline Phosphatase, subunit A"/>
    <property type="match status" value="1"/>
</dbReference>
<evidence type="ECO:0000313" key="5">
    <source>
        <dbReference type="Proteomes" id="UP000183670"/>
    </source>
</evidence>
<feature type="domain" description="Sulfatase N-terminal" evidence="3">
    <location>
        <begin position="27"/>
        <end position="300"/>
    </location>
</feature>
<reference evidence="4 5" key="1">
    <citation type="submission" date="2016-10" db="EMBL/GenBank/DDBJ databases">
        <authorList>
            <person name="de Groot N.N."/>
        </authorList>
    </citation>
    <scope>NUCLEOTIDE SEQUENCE [LARGE SCALE GENOMIC DNA]</scope>
    <source>
        <strain evidence="4 5">NLAE-zl-C500</strain>
    </source>
</reference>
<dbReference type="RefSeq" id="WP_074558406.1">
    <property type="nucleotide sequence ID" value="NZ_FMYE01000023.1"/>
</dbReference>
<evidence type="ECO:0000256" key="2">
    <source>
        <dbReference type="SAM" id="MobiDB-lite"/>
    </source>
</evidence>